<dbReference type="PROSITE" id="PS51482">
    <property type="entry name" value="DEGV"/>
    <property type="match status" value="1"/>
</dbReference>
<sequence length="287" mass="30972">MTFAILTDSTADLDQNWAKEHQVTILGLTIELDGTVYQTVGQGQLTSPELLEAMKNGAKPTTSQVNVGQFQETFKHFAKDGKAVLYVAFSSVLSGTYQSAVMARDLVLEDYPEAVIEIVDPKAAGIGEGYLVMRAVAARDAGRSLAEAKEEIIALAPKLRTYFLVDDLYHLMRGGRLSKSAAIMGSLASIKPILWIDAEGKLVPITKVRGRKKAVRELLELIKTDIGESTALVSYTNDLEGAEALKAEMLALDGIDEVLVMPLGPVISAHVGPNSLIGFVIGKENRK</sequence>
<dbReference type="InterPro" id="IPR003797">
    <property type="entry name" value="DegV"/>
</dbReference>
<comment type="caution">
    <text evidence="3">The sequence shown here is derived from an EMBL/GenBank/DDBJ whole genome shotgun (WGS) entry which is preliminary data.</text>
</comment>
<accession>A0A414CGU8</accession>
<evidence type="ECO:0000256" key="2">
    <source>
        <dbReference type="ARBA" id="ARBA00023121"/>
    </source>
</evidence>
<dbReference type="RefSeq" id="WP_118095898.1">
    <property type="nucleotide sequence ID" value="NZ_QSIO01000003.1"/>
</dbReference>
<organism evidence="3 4">
    <name type="scientific">Streptococcus parasanguinis</name>
    <dbReference type="NCBI Taxonomy" id="1318"/>
    <lineage>
        <taxon>Bacteria</taxon>
        <taxon>Bacillati</taxon>
        <taxon>Bacillota</taxon>
        <taxon>Bacilli</taxon>
        <taxon>Lactobacillales</taxon>
        <taxon>Streptococcaceae</taxon>
        <taxon>Streptococcus</taxon>
    </lineage>
</organism>
<dbReference type="InterPro" id="IPR043168">
    <property type="entry name" value="DegV_C"/>
</dbReference>
<dbReference type="NCBIfam" id="TIGR00762">
    <property type="entry name" value="DegV"/>
    <property type="match status" value="1"/>
</dbReference>
<dbReference type="Proteomes" id="UP000285773">
    <property type="component" value="Unassembled WGS sequence"/>
</dbReference>
<protein>
    <submittedName>
        <fullName evidence="3">DegV family protein</fullName>
    </submittedName>
</protein>
<proteinExistence type="predicted"/>
<keyword evidence="2" id="KW-0446">Lipid-binding</keyword>
<dbReference type="Gene3D" id="2.20.28.50">
    <property type="entry name" value="degv family protein"/>
    <property type="match status" value="1"/>
</dbReference>
<dbReference type="AlphaFoldDB" id="A0A414CGU8"/>
<reference evidence="3 4" key="1">
    <citation type="submission" date="2018-08" db="EMBL/GenBank/DDBJ databases">
        <title>A genome reference for cultivated species of the human gut microbiota.</title>
        <authorList>
            <person name="Zou Y."/>
            <person name="Xue W."/>
            <person name="Luo G."/>
        </authorList>
    </citation>
    <scope>NUCLEOTIDE SEQUENCE [LARGE SCALE GENOMIC DNA]</scope>
    <source>
        <strain evidence="3 4">AM33-3BH</strain>
    </source>
</reference>
<dbReference type="Gene3D" id="3.40.50.10440">
    <property type="entry name" value="Dihydroxyacetone kinase, domain 1"/>
    <property type="match status" value="1"/>
</dbReference>
<dbReference type="InterPro" id="IPR050270">
    <property type="entry name" value="DegV_domain_contain"/>
</dbReference>
<gene>
    <name evidence="3" type="ORF">DW820_07730</name>
</gene>
<comment type="function">
    <text evidence="1">May bind long-chain fatty acids, such as palmitate, and may play a role in lipid transport or fatty acid metabolism.</text>
</comment>
<dbReference type="Gene3D" id="3.30.1180.10">
    <property type="match status" value="1"/>
</dbReference>
<dbReference type="GO" id="GO:0008289">
    <property type="term" value="F:lipid binding"/>
    <property type="evidence" value="ECO:0007669"/>
    <property type="project" value="UniProtKB-KW"/>
</dbReference>
<name>A0A414CGU8_STRPA</name>
<dbReference type="PANTHER" id="PTHR33434:SF3">
    <property type="entry name" value="DEGV DOMAIN-CONTAINING PROTEIN YITS"/>
    <property type="match status" value="1"/>
</dbReference>
<dbReference type="PANTHER" id="PTHR33434">
    <property type="entry name" value="DEGV DOMAIN-CONTAINING PROTEIN DR_1986-RELATED"/>
    <property type="match status" value="1"/>
</dbReference>
<evidence type="ECO:0000313" key="4">
    <source>
        <dbReference type="Proteomes" id="UP000285773"/>
    </source>
</evidence>
<dbReference type="Pfam" id="PF02645">
    <property type="entry name" value="DegV"/>
    <property type="match status" value="1"/>
</dbReference>
<dbReference type="EMBL" id="QSIO01000003">
    <property type="protein sequence ID" value="RHC94213.1"/>
    <property type="molecule type" value="Genomic_DNA"/>
</dbReference>
<evidence type="ECO:0000313" key="3">
    <source>
        <dbReference type="EMBL" id="RHC94213.1"/>
    </source>
</evidence>
<dbReference type="SUPFAM" id="SSF82549">
    <property type="entry name" value="DAK1/DegV-like"/>
    <property type="match status" value="1"/>
</dbReference>
<evidence type="ECO:0000256" key="1">
    <source>
        <dbReference type="ARBA" id="ARBA00003238"/>
    </source>
</evidence>